<evidence type="ECO:0000256" key="9">
    <source>
        <dbReference type="ARBA" id="ARBA00022777"/>
    </source>
</evidence>
<evidence type="ECO:0000313" key="18">
    <source>
        <dbReference type="Proteomes" id="UP000006023"/>
    </source>
</evidence>
<dbReference type="Pfam" id="PF08544">
    <property type="entry name" value="GHMP_kinases_C"/>
    <property type="match status" value="1"/>
</dbReference>
<dbReference type="EMBL" id="BAED01000048">
    <property type="protein sequence ID" value="GAB06195.1"/>
    <property type="molecule type" value="Genomic_DNA"/>
</dbReference>
<accession>G7GRH0</accession>
<evidence type="ECO:0000259" key="16">
    <source>
        <dbReference type="Pfam" id="PF08544"/>
    </source>
</evidence>
<dbReference type="InterPro" id="IPR036554">
    <property type="entry name" value="GHMP_kinase_C_sf"/>
</dbReference>
<dbReference type="GO" id="GO:0004413">
    <property type="term" value="F:homoserine kinase activity"/>
    <property type="evidence" value="ECO:0007669"/>
    <property type="project" value="UniProtKB-UniRule"/>
</dbReference>
<evidence type="ECO:0000256" key="14">
    <source>
        <dbReference type="SAM" id="MobiDB-lite"/>
    </source>
</evidence>
<comment type="pathway">
    <text evidence="1 13">Amino-acid biosynthesis; L-threonine biosynthesis; L-threonine from L-aspartate: step 4/5.</text>
</comment>
<feature type="domain" description="GHMP kinase C-terminal" evidence="16">
    <location>
        <begin position="266"/>
        <end position="306"/>
    </location>
</feature>
<dbReference type="Gene3D" id="3.30.230.10">
    <property type="match status" value="1"/>
</dbReference>
<name>G7GRH0_9ACTN</name>
<dbReference type="InterPro" id="IPR006204">
    <property type="entry name" value="GHMP_kinase_N_dom"/>
</dbReference>
<protein>
    <recommendedName>
        <fullName evidence="4 13">Homoserine kinase</fullName>
        <shortName evidence="13">HK</shortName>
        <shortName evidence="13">HSK</shortName>
        <ecNumber evidence="3 13">2.7.1.39</ecNumber>
    </recommendedName>
</protein>
<evidence type="ECO:0000259" key="15">
    <source>
        <dbReference type="Pfam" id="PF00288"/>
    </source>
</evidence>
<organism evidence="17 18">
    <name type="scientific">Gordonia amarae NBRC 15530</name>
    <dbReference type="NCBI Taxonomy" id="1075090"/>
    <lineage>
        <taxon>Bacteria</taxon>
        <taxon>Bacillati</taxon>
        <taxon>Actinomycetota</taxon>
        <taxon>Actinomycetes</taxon>
        <taxon>Mycobacteriales</taxon>
        <taxon>Gordoniaceae</taxon>
        <taxon>Gordonia</taxon>
    </lineage>
</organism>
<evidence type="ECO:0000256" key="6">
    <source>
        <dbReference type="ARBA" id="ARBA00022679"/>
    </source>
</evidence>
<feature type="region of interest" description="Disordered" evidence="14">
    <location>
        <begin position="1"/>
        <end position="22"/>
    </location>
</feature>
<dbReference type="eggNOG" id="COG0083">
    <property type="taxonomic scope" value="Bacteria"/>
</dbReference>
<evidence type="ECO:0000256" key="10">
    <source>
        <dbReference type="ARBA" id="ARBA00022840"/>
    </source>
</evidence>
<comment type="function">
    <text evidence="12 13">Catalyzes the ATP-dependent phosphorylation of L-homoserine to L-homoserine phosphate.</text>
</comment>
<keyword evidence="7 13" id="KW-0791">Threonine biosynthesis</keyword>
<dbReference type="InterPro" id="IPR006203">
    <property type="entry name" value="GHMP_knse_ATP-bd_CS"/>
</dbReference>
<dbReference type="GO" id="GO:0005737">
    <property type="term" value="C:cytoplasm"/>
    <property type="evidence" value="ECO:0007669"/>
    <property type="project" value="UniProtKB-SubCell"/>
</dbReference>
<reference evidence="17 18" key="1">
    <citation type="submission" date="2011-11" db="EMBL/GenBank/DDBJ databases">
        <title>Whole genome shotgun sequence of Gordonia amarae NBRC 15530.</title>
        <authorList>
            <person name="Takarada H."/>
            <person name="Hosoyama A."/>
            <person name="Tsuchikane K."/>
            <person name="Katsumata H."/>
            <person name="Yamazaki S."/>
            <person name="Fujita N."/>
        </authorList>
    </citation>
    <scope>NUCLEOTIDE SEQUENCE [LARGE SCALE GENOMIC DNA]</scope>
    <source>
        <strain evidence="17 18">NBRC 15530</strain>
    </source>
</reference>
<dbReference type="PRINTS" id="PR00958">
    <property type="entry name" value="HOMSERKINASE"/>
</dbReference>
<dbReference type="PIRSF" id="PIRSF000676">
    <property type="entry name" value="Homoser_kin"/>
    <property type="match status" value="1"/>
</dbReference>
<dbReference type="GO" id="GO:0009088">
    <property type="term" value="P:threonine biosynthetic process"/>
    <property type="evidence" value="ECO:0007669"/>
    <property type="project" value="UniProtKB-UniRule"/>
</dbReference>
<keyword evidence="8 13" id="KW-0547">Nucleotide-binding</keyword>
<dbReference type="InterPro" id="IPR000870">
    <property type="entry name" value="Homoserine_kinase"/>
</dbReference>
<dbReference type="Proteomes" id="UP000006023">
    <property type="component" value="Unassembled WGS sequence"/>
</dbReference>
<dbReference type="PANTHER" id="PTHR20861">
    <property type="entry name" value="HOMOSERINE/4-DIPHOSPHOCYTIDYL-2-C-METHYL-D-ERYTHRITOL KINASE"/>
    <property type="match status" value="1"/>
</dbReference>
<dbReference type="SUPFAM" id="SSF54211">
    <property type="entry name" value="Ribosomal protein S5 domain 2-like"/>
    <property type="match status" value="1"/>
</dbReference>
<evidence type="ECO:0000256" key="5">
    <source>
        <dbReference type="ARBA" id="ARBA00022605"/>
    </source>
</evidence>
<dbReference type="PROSITE" id="PS00627">
    <property type="entry name" value="GHMP_KINASES_ATP"/>
    <property type="match status" value="1"/>
</dbReference>
<dbReference type="HAMAP" id="MF_00384">
    <property type="entry name" value="Homoser_kinase"/>
    <property type="match status" value="1"/>
</dbReference>
<dbReference type="EC" id="2.7.1.39" evidence="3 13"/>
<evidence type="ECO:0000256" key="12">
    <source>
        <dbReference type="ARBA" id="ARBA00049954"/>
    </source>
</evidence>
<dbReference type="SUPFAM" id="SSF55060">
    <property type="entry name" value="GHMP Kinase, C-terminal domain"/>
    <property type="match status" value="1"/>
</dbReference>
<evidence type="ECO:0000256" key="2">
    <source>
        <dbReference type="ARBA" id="ARBA00007370"/>
    </source>
</evidence>
<evidence type="ECO:0000256" key="3">
    <source>
        <dbReference type="ARBA" id="ARBA00012078"/>
    </source>
</evidence>
<dbReference type="NCBIfam" id="TIGR00191">
    <property type="entry name" value="thrB"/>
    <property type="match status" value="1"/>
</dbReference>
<evidence type="ECO:0000256" key="7">
    <source>
        <dbReference type="ARBA" id="ARBA00022697"/>
    </source>
</evidence>
<dbReference type="InterPro" id="IPR014721">
    <property type="entry name" value="Ribsml_uS5_D2-typ_fold_subgr"/>
</dbReference>
<keyword evidence="6 13" id="KW-0808">Transferase</keyword>
<keyword evidence="18" id="KW-1185">Reference proteome</keyword>
<comment type="catalytic activity">
    <reaction evidence="11 13">
        <text>L-homoserine + ATP = O-phospho-L-homoserine + ADP + H(+)</text>
        <dbReference type="Rhea" id="RHEA:13985"/>
        <dbReference type="ChEBI" id="CHEBI:15378"/>
        <dbReference type="ChEBI" id="CHEBI:30616"/>
        <dbReference type="ChEBI" id="CHEBI:57476"/>
        <dbReference type="ChEBI" id="CHEBI:57590"/>
        <dbReference type="ChEBI" id="CHEBI:456216"/>
        <dbReference type="EC" id="2.7.1.39"/>
    </reaction>
</comment>
<dbReference type="Pfam" id="PF00288">
    <property type="entry name" value="GHMP_kinases_N"/>
    <property type="match status" value="1"/>
</dbReference>
<evidence type="ECO:0000256" key="8">
    <source>
        <dbReference type="ARBA" id="ARBA00022741"/>
    </source>
</evidence>
<dbReference type="AlphaFoldDB" id="G7GRH0"/>
<keyword evidence="13" id="KW-0963">Cytoplasm</keyword>
<keyword evidence="5 13" id="KW-0028">Amino-acid biosynthesis</keyword>
<dbReference type="Gene3D" id="3.30.70.890">
    <property type="entry name" value="GHMP kinase, C-terminal domain"/>
    <property type="match status" value="1"/>
</dbReference>
<evidence type="ECO:0000256" key="13">
    <source>
        <dbReference type="HAMAP-Rule" id="MF_00384"/>
    </source>
</evidence>
<comment type="subcellular location">
    <subcellularLocation>
        <location evidence="13">Cytoplasm</location>
    </subcellularLocation>
</comment>
<evidence type="ECO:0000256" key="11">
    <source>
        <dbReference type="ARBA" id="ARBA00049375"/>
    </source>
</evidence>
<dbReference type="InterPro" id="IPR013750">
    <property type="entry name" value="GHMP_kinase_C_dom"/>
</dbReference>
<proteinExistence type="inferred from homology"/>
<gene>
    <name evidence="13 17" type="primary">thrB</name>
    <name evidence="17" type="ORF">GOAMR_48_01060</name>
</gene>
<feature type="binding site" evidence="13">
    <location>
        <begin position="116"/>
        <end position="126"/>
    </location>
    <ligand>
        <name>ATP</name>
        <dbReference type="ChEBI" id="CHEBI:30616"/>
    </ligand>
</feature>
<dbReference type="PANTHER" id="PTHR20861:SF1">
    <property type="entry name" value="HOMOSERINE KINASE"/>
    <property type="match status" value="1"/>
</dbReference>
<keyword evidence="10 13" id="KW-0067">ATP-binding</keyword>
<evidence type="ECO:0000313" key="17">
    <source>
        <dbReference type="EMBL" id="GAB06195.1"/>
    </source>
</evidence>
<dbReference type="STRING" id="1075090.GOAMR_48_01060"/>
<dbReference type="GO" id="GO:0005524">
    <property type="term" value="F:ATP binding"/>
    <property type="evidence" value="ECO:0007669"/>
    <property type="project" value="UniProtKB-UniRule"/>
</dbReference>
<comment type="caution">
    <text evidence="17">The sequence shown here is derived from an EMBL/GenBank/DDBJ whole genome shotgun (WGS) entry which is preliminary data.</text>
</comment>
<evidence type="ECO:0000256" key="1">
    <source>
        <dbReference type="ARBA" id="ARBA00005015"/>
    </source>
</evidence>
<dbReference type="UniPathway" id="UPA00050">
    <property type="reaction ID" value="UER00064"/>
</dbReference>
<comment type="similarity">
    <text evidence="2 13">Belongs to the GHMP kinase family. Homoserine kinase subfamily.</text>
</comment>
<keyword evidence="9 13" id="KW-0418">Kinase</keyword>
<feature type="domain" description="GHMP kinase N-terminal" evidence="15">
    <location>
        <begin position="88"/>
        <end position="174"/>
    </location>
</feature>
<evidence type="ECO:0000256" key="4">
    <source>
        <dbReference type="ARBA" id="ARBA00017858"/>
    </source>
</evidence>
<sequence length="338" mass="34512">MSADLEMAGDVMPEAPSSVGGADTVLPEGLSVRVRVPASSANLGPGFDCLGIALGVYDELTVETTASGIQIDAVGEGAADIPRDERHLVARAVRRGLEYGGASARGLALRCVNAIPHSRGLGSSAAAAVSGFAAASGLLAAAGVRAPFTDAELVQLAGEFEGHPDNAAASVLGGAVVTWTDSPLEANPDGVVATGDVYLARRLEVHPDIRATVFVPETESSTSHTRGLLPDSVPRTDAVFNLSRSALTVVALTTAPECLVDATVDRLHQPYRAPSMPQTAELVAALRKRGYAAMVSGAGPSVLILGALPVTDDVVALAHGIGFATWPVDVAQGVEISW</sequence>
<dbReference type="InterPro" id="IPR020568">
    <property type="entry name" value="Ribosomal_Su5_D2-typ_SF"/>
</dbReference>